<gene>
    <name evidence="1" type="ORF">FSP39_014116</name>
</gene>
<keyword evidence="2" id="KW-1185">Reference proteome</keyword>
<sequence>MGFDTDVLNIISMTGSCGKGRQNWEFRRSFYQDIIGQEKPDLILFPGDDLGQDKTPISTEYSQFLEPGRNGTVMLYDPRRLKIQSEQQPWLQVPVMDNSKLSFPSIDILAPAPAQSVVKRFQMVSWHWEIMNTTSREIFENGRRILILSQLLAGIYGTEILIGGDFNLELSQIQSLLTEHNGHVSKGIESLMPHFRDLGYMDCMTRNIMSPDRRLRQLKLHKSKTTDVNVGLNYFVASKEMQIMETSTIKIERLEEKKTVIKTDIRPYVGFPTATQEMNRRPNSSCYTATRQREANRTEEVTCSRERAEYPTGCRTQMYVPPRPPKHHGG</sequence>
<dbReference type="InterPro" id="IPR036691">
    <property type="entry name" value="Endo/exonu/phosph_ase_sf"/>
</dbReference>
<dbReference type="EMBL" id="VSWD01000007">
    <property type="protein sequence ID" value="KAK3097881.1"/>
    <property type="molecule type" value="Genomic_DNA"/>
</dbReference>
<evidence type="ECO:0000313" key="2">
    <source>
        <dbReference type="Proteomes" id="UP001186944"/>
    </source>
</evidence>
<accession>A0AA88Y4T4</accession>
<comment type="caution">
    <text evidence="1">The sequence shown here is derived from an EMBL/GenBank/DDBJ whole genome shotgun (WGS) entry which is preliminary data.</text>
</comment>
<proteinExistence type="predicted"/>
<name>A0AA88Y4T4_PINIB</name>
<dbReference type="SUPFAM" id="SSF56219">
    <property type="entry name" value="DNase I-like"/>
    <property type="match status" value="1"/>
</dbReference>
<evidence type="ECO:0008006" key="3">
    <source>
        <dbReference type="Google" id="ProtNLM"/>
    </source>
</evidence>
<dbReference type="Proteomes" id="UP001186944">
    <property type="component" value="Unassembled WGS sequence"/>
</dbReference>
<organism evidence="1 2">
    <name type="scientific">Pinctada imbricata</name>
    <name type="common">Atlantic pearl-oyster</name>
    <name type="synonym">Pinctada martensii</name>
    <dbReference type="NCBI Taxonomy" id="66713"/>
    <lineage>
        <taxon>Eukaryota</taxon>
        <taxon>Metazoa</taxon>
        <taxon>Spiralia</taxon>
        <taxon>Lophotrochozoa</taxon>
        <taxon>Mollusca</taxon>
        <taxon>Bivalvia</taxon>
        <taxon>Autobranchia</taxon>
        <taxon>Pteriomorphia</taxon>
        <taxon>Pterioida</taxon>
        <taxon>Pterioidea</taxon>
        <taxon>Pteriidae</taxon>
        <taxon>Pinctada</taxon>
    </lineage>
</organism>
<dbReference type="AlphaFoldDB" id="A0AA88Y4T4"/>
<reference evidence="1" key="1">
    <citation type="submission" date="2019-08" db="EMBL/GenBank/DDBJ databases">
        <title>The improved chromosome-level genome for the pearl oyster Pinctada fucata martensii using PacBio sequencing and Hi-C.</title>
        <authorList>
            <person name="Zheng Z."/>
        </authorList>
    </citation>
    <scope>NUCLEOTIDE SEQUENCE</scope>
    <source>
        <strain evidence="1">ZZ-2019</strain>
        <tissue evidence="1">Adductor muscle</tissue>
    </source>
</reference>
<evidence type="ECO:0000313" key="1">
    <source>
        <dbReference type="EMBL" id="KAK3097881.1"/>
    </source>
</evidence>
<protein>
    <recommendedName>
        <fullName evidence="3">Endonuclease/exonuclease/phosphatase domain-containing protein</fullName>
    </recommendedName>
</protein>